<evidence type="ECO:0000313" key="2">
    <source>
        <dbReference type="EMBL" id="ADW17279.1"/>
    </source>
</evidence>
<dbReference type="InterPro" id="IPR050101">
    <property type="entry name" value="CinA"/>
</dbReference>
<keyword evidence="3" id="KW-1185">Reference proteome</keyword>
<dbReference type="Gene3D" id="3.40.980.10">
    <property type="entry name" value="MoaB/Mog-like domain"/>
    <property type="match status" value="1"/>
</dbReference>
<dbReference type="KEGG" id="dpr:Despr_1107"/>
<proteinExistence type="predicted"/>
<dbReference type="Pfam" id="PF00994">
    <property type="entry name" value="MoCF_biosynth"/>
    <property type="match status" value="1"/>
</dbReference>
<dbReference type="InterPro" id="IPR001453">
    <property type="entry name" value="MoaB/Mog_dom"/>
</dbReference>
<dbReference type="SMART" id="SM00852">
    <property type="entry name" value="MoCF_biosynth"/>
    <property type="match status" value="1"/>
</dbReference>
<accession>A0A7U3YKX9</accession>
<feature type="domain" description="MoaB/Mog" evidence="1">
    <location>
        <begin position="8"/>
        <end position="183"/>
    </location>
</feature>
<sequence>MTGPIAVEILAVGNELLRGEILDTNSHWICRLVNSRGGRVVRVTMLPDIEAEIVAAVRSAIDREVAVVFTSGGLGPTDDDLTLEAVAKGAGVELALDATAREMVRQRYDDFHAQGVLAEGGLNPFREKMAWLPKGAVPLHNPVGTAPGVLLSVGRTVIISLPGVPPELEGIIRHSLAAFIDQTFGNGGSFARSLTVRCNDESIMVPVLSRVVEGHPHVYIKSLARALGEVAELDILFTVIGGDAHQRQDWVDAAMAELEQGLTALGIEHWEKQRHLGDDSAWAPCVHQRCFIP</sequence>
<protein>
    <submittedName>
        <fullName evidence="2">Molybdopterin binding domain protein</fullName>
    </submittedName>
</protein>
<organism evidence="2 3">
    <name type="scientific">Desulfobulbus propionicus (strain ATCC 33891 / DSM 2032 / VKM B-1956 / 1pr3)</name>
    <dbReference type="NCBI Taxonomy" id="577650"/>
    <lineage>
        <taxon>Bacteria</taxon>
        <taxon>Pseudomonadati</taxon>
        <taxon>Thermodesulfobacteriota</taxon>
        <taxon>Desulfobulbia</taxon>
        <taxon>Desulfobulbales</taxon>
        <taxon>Desulfobulbaceae</taxon>
        <taxon>Desulfobulbus</taxon>
    </lineage>
</organism>
<dbReference type="RefSeq" id="WP_015723822.1">
    <property type="nucleotide sequence ID" value="NC_014972.1"/>
</dbReference>
<dbReference type="AlphaFoldDB" id="A0A7U3YKX9"/>
<reference evidence="2 3" key="1">
    <citation type="journal article" date="2011" name="Stand. Genomic Sci.">
        <title>Complete genome sequence of Desulfobulbus propionicus type strain (1pr3).</title>
        <authorList>
            <person name="Pagani I."/>
            <person name="Lapidus A."/>
            <person name="Nolan M."/>
            <person name="Lucas S."/>
            <person name="Hammon N."/>
            <person name="Deshpande S."/>
            <person name="Cheng J.F."/>
            <person name="Chertkov O."/>
            <person name="Davenport K."/>
            <person name="Tapia R."/>
            <person name="Han C."/>
            <person name="Goodwin L."/>
            <person name="Pitluck S."/>
            <person name="Liolios K."/>
            <person name="Mavromatis K."/>
            <person name="Ivanova N."/>
            <person name="Mikhailova N."/>
            <person name="Pati A."/>
            <person name="Chen A."/>
            <person name="Palaniappan K."/>
            <person name="Land M."/>
            <person name="Hauser L."/>
            <person name="Chang Y.J."/>
            <person name="Jeffries C.D."/>
            <person name="Detter J.C."/>
            <person name="Brambilla E."/>
            <person name="Kannan K.P."/>
            <person name="Djao O.D."/>
            <person name="Rohde M."/>
            <person name="Pukall R."/>
            <person name="Spring S."/>
            <person name="Goker M."/>
            <person name="Sikorski J."/>
            <person name="Woyke T."/>
            <person name="Bristow J."/>
            <person name="Eisen J.A."/>
            <person name="Markowitz V."/>
            <person name="Hugenholtz P."/>
            <person name="Kyrpides N.C."/>
            <person name="Klenk H.P."/>
        </authorList>
    </citation>
    <scope>NUCLEOTIDE SEQUENCE [LARGE SCALE GENOMIC DNA]</scope>
    <source>
        <strain evidence="3">ATCC 33891 / DSM 2032 / 1pr3</strain>
    </source>
</reference>
<name>A0A7U3YKX9_DESPD</name>
<dbReference type="Proteomes" id="UP000006365">
    <property type="component" value="Chromosome"/>
</dbReference>
<dbReference type="CDD" id="cd00885">
    <property type="entry name" value="cinA"/>
    <property type="match status" value="1"/>
</dbReference>
<dbReference type="SUPFAM" id="SSF53218">
    <property type="entry name" value="Molybdenum cofactor biosynthesis proteins"/>
    <property type="match status" value="1"/>
</dbReference>
<dbReference type="EMBL" id="CP002364">
    <property type="protein sequence ID" value="ADW17279.1"/>
    <property type="molecule type" value="Genomic_DNA"/>
</dbReference>
<dbReference type="InterPro" id="IPR036425">
    <property type="entry name" value="MoaB/Mog-like_dom_sf"/>
</dbReference>
<evidence type="ECO:0000259" key="1">
    <source>
        <dbReference type="SMART" id="SM00852"/>
    </source>
</evidence>
<gene>
    <name evidence="2" type="ordered locus">Despr_1107</name>
</gene>
<dbReference type="PANTHER" id="PTHR13939">
    <property type="entry name" value="NICOTINAMIDE-NUCLEOTIDE AMIDOHYDROLASE PNCC"/>
    <property type="match status" value="1"/>
</dbReference>
<evidence type="ECO:0000313" key="3">
    <source>
        <dbReference type="Proteomes" id="UP000006365"/>
    </source>
</evidence>
<dbReference type="PANTHER" id="PTHR13939:SF0">
    <property type="entry name" value="NMN AMIDOHYDROLASE-LIKE PROTEIN YFAY"/>
    <property type="match status" value="1"/>
</dbReference>